<evidence type="ECO:0000313" key="2">
    <source>
        <dbReference type="Proteomes" id="UP000023464"/>
    </source>
</evidence>
<protein>
    <submittedName>
        <fullName evidence="1">Uncharacterized protein</fullName>
    </submittedName>
</protein>
<dbReference type="AlphaFoldDB" id="A0A022PID2"/>
<dbReference type="Proteomes" id="UP000023464">
    <property type="component" value="Unassembled WGS sequence"/>
</dbReference>
<evidence type="ECO:0000313" key="1">
    <source>
        <dbReference type="EMBL" id="EYU15892.1"/>
    </source>
</evidence>
<comment type="caution">
    <text evidence="1">The sequence shown here is derived from an EMBL/GenBank/DDBJ whole genome shotgun (WGS) entry which is preliminary data.</text>
</comment>
<accession>A0A022PID2</accession>
<gene>
    <name evidence="1" type="ORF">BA1DRAFT_01517</name>
</gene>
<reference evidence="1 2" key="1">
    <citation type="submission" date="2014-03" db="EMBL/GenBank/DDBJ databases">
        <title>Draft Genome of Photorhabdus luminescens BA1, an Egyptian Isolate.</title>
        <authorList>
            <person name="Ghazal S."/>
            <person name="Hurst S.G.IV."/>
            <person name="Morris K."/>
            <person name="Thomas K."/>
            <person name="Tisa L.S."/>
        </authorList>
    </citation>
    <scope>NUCLEOTIDE SEQUENCE [LARGE SCALE GENOMIC DNA]</scope>
    <source>
        <strain evidence="1 2">BA1</strain>
    </source>
</reference>
<sequence length="33" mass="3970">MNSMYISHTVIDVYVKSSSFEREHFKRLHEEVA</sequence>
<dbReference type="EMBL" id="JFGV01000017">
    <property type="protein sequence ID" value="EYU15892.1"/>
    <property type="molecule type" value="Genomic_DNA"/>
</dbReference>
<keyword evidence="2" id="KW-1185">Reference proteome</keyword>
<proteinExistence type="predicted"/>
<name>A0A022PID2_9GAMM</name>
<organism evidence="1 2">
    <name type="scientific">Photorhabdus aegyptia</name>
    <dbReference type="NCBI Taxonomy" id="2805098"/>
    <lineage>
        <taxon>Bacteria</taxon>
        <taxon>Pseudomonadati</taxon>
        <taxon>Pseudomonadota</taxon>
        <taxon>Gammaproteobacteria</taxon>
        <taxon>Enterobacterales</taxon>
        <taxon>Morganellaceae</taxon>
        <taxon>Photorhabdus</taxon>
    </lineage>
</organism>